<sequence length="505" mass="54866">MANTNNEYVLIAGSISQKTEKPYIDRAHSFVRALTKSILDAEVGLVVYLAGEPVNENGDPLTFDWTVINEAEKLMENYTPAQQLRIVTSRSAMQEKMSEERRRLIRKLQAANLADVSYLDDDLITGGNIGDEQVGAATAMIALGGGKGVSDRARKMRKAKHPILPFDLQLGGICGDGEGALGLYDQFFREPLTMFPCTGENVKKRLDTLSLQEPCYELEQLSEISIGLLKAEWVTKQSLQTPDVLILTALPVELAAAKKAFDIDDNIPPRVTSNGIHFWPTVIQRSDGPITGIVASFSGAGNVNASAITTILLSEFKPKKVIMMGIAAGSRDKMVLGEVIVSDRIVYYESAAALEGGELAYRPEILRPHMSTQQNLNTYFATSSLFARLGERAQVMGFEMPASSQAGNVAAGITVSSATIASGELLIRDPALLKSFRSLHDKAYVAEMEAYGVFDACEKQRVPALIVRGISDFGDGTKDDAFHTIASVAAAIITSDYLIYGWQRA</sequence>
<accession>A0A2C6DTW6</accession>
<dbReference type="Gene3D" id="3.40.50.1580">
    <property type="entry name" value="Nucleoside phosphorylase domain"/>
    <property type="match status" value="1"/>
</dbReference>
<dbReference type="SUPFAM" id="SSF53167">
    <property type="entry name" value="Purine and uridine phosphorylases"/>
    <property type="match status" value="1"/>
</dbReference>
<proteinExistence type="predicted"/>
<dbReference type="PANTHER" id="PTHR46832">
    <property type="entry name" value="5'-METHYLTHIOADENOSINE/S-ADENOSYLHOMOCYSTEINE NUCLEOSIDASE"/>
    <property type="match status" value="1"/>
</dbReference>
<reference evidence="4" key="1">
    <citation type="submission" date="2017-09" db="EMBL/GenBank/DDBJ databases">
        <title>FDA dAtabase for Regulatory Grade micrObial Sequences (FDA-ARGOS): Supporting development and validation of Infectious Disease Dx tests.</title>
        <authorList>
            <person name="Minogue T."/>
            <person name="Wolcott M."/>
            <person name="Wasieloski L."/>
            <person name="Aguilar W."/>
            <person name="Moore D."/>
            <person name="Tallon L."/>
            <person name="Sadzewicz L."/>
            <person name="Ott S."/>
            <person name="Zhao X."/>
            <person name="Nagaraj S."/>
            <person name="Vavikolanu K."/>
            <person name="Aluvathingal J."/>
            <person name="Nadendla S."/>
            <person name="Sichtig H."/>
        </authorList>
    </citation>
    <scope>NUCLEOTIDE SEQUENCE [LARGE SCALE GENOMIC DNA]</scope>
    <source>
        <strain evidence="4">FDAARGOS_387</strain>
    </source>
</reference>
<gene>
    <name evidence="3" type="ORF">CRN84_21795</name>
</gene>
<dbReference type="AlphaFoldDB" id="A0A2C6DTW6"/>
<name>A0A2C6DTW6_9GAMM</name>
<dbReference type="RefSeq" id="WP_029096112.1">
    <property type="nucleotide sequence ID" value="NZ_PDDX01000001.1"/>
</dbReference>
<dbReference type="EMBL" id="PDDX01000001">
    <property type="protein sequence ID" value="PHI31772.1"/>
    <property type="molecule type" value="Genomic_DNA"/>
</dbReference>
<feature type="domain" description="ATP nucleosidase Cap17-like N-terminal" evidence="2">
    <location>
        <begin position="6"/>
        <end position="229"/>
    </location>
</feature>
<feature type="domain" description="Nucleoside phosphorylase" evidence="1">
    <location>
        <begin position="244"/>
        <end position="494"/>
    </location>
</feature>
<dbReference type="GO" id="GO:0009116">
    <property type="term" value="P:nucleoside metabolic process"/>
    <property type="evidence" value="ECO:0007669"/>
    <property type="project" value="InterPro"/>
</dbReference>
<dbReference type="InterPro" id="IPR035994">
    <property type="entry name" value="Nucleoside_phosphorylase_sf"/>
</dbReference>
<comment type="caution">
    <text evidence="3">The sequence shown here is derived from an EMBL/GenBank/DDBJ whole genome shotgun (WGS) entry which is preliminary data.</text>
</comment>
<dbReference type="GO" id="GO:0005829">
    <property type="term" value="C:cytosol"/>
    <property type="evidence" value="ECO:0007669"/>
    <property type="project" value="TreeGrafter"/>
</dbReference>
<dbReference type="STRING" id="1111728.GCA_000427805_04778"/>
<dbReference type="PANTHER" id="PTHR46832:SF1">
    <property type="entry name" value="5'-METHYLTHIOADENOSINE_S-ADENOSYLHOMOCYSTEINE NUCLEOSIDASE"/>
    <property type="match status" value="1"/>
</dbReference>
<organism evidence="3 4">
    <name type="scientific">Budvicia aquatica</name>
    <dbReference type="NCBI Taxonomy" id="82979"/>
    <lineage>
        <taxon>Bacteria</taxon>
        <taxon>Pseudomonadati</taxon>
        <taxon>Pseudomonadota</taxon>
        <taxon>Gammaproteobacteria</taxon>
        <taxon>Enterobacterales</taxon>
        <taxon>Budviciaceae</taxon>
        <taxon>Budvicia</taxon>
    </lineage>
</organism>
<dbReference type="GO" id="GO:0019284">
    <property type="term" value="P:L-methionine salvage from S-adenosylmethionine"/>
    <property type="evidence" value="ECO:0007669"/>
    <property type="project" value="TreeGrafter"/>
</dbReference>
<evidence type="ECO:0000313" key="3">
    <source>
        <dbReference type="EMBL" id="PHI31772.1"/>
    </source>
</evidence>
<keyword evidence="4" id="KW-1185">Reference proteome</keyword>
<evidence type="ECO:0000259" key="1">
    <source>
        <dbReference type="Pfam" id="PF01048"/>
    </source>
</evidence>
<dbReference type="Proteomes" id="UP000224974">
    <property type="component" value="Unassembled WGS sequence"/>
</dbReference>
<dbReference type="CDD" id="cd09008">
    <property type="entry name" value="MTAN"/>
    <property type="match status" value="1"/>
</dbReference>
<dbReference type="Pfam" id="PF01048">
    <property type="entry name" value="PNP_UDP_1"/>
    <property type="match status" value="1"/>
</dbReference>
<dbReference type="Pfam" id="PF18178">
    <property type="entry name" value="Cap17-like_N"/>
    <property type="match status" value="1"/>
</dbReference>
<evidence type="ECO:0000259" key="2">
    <source>
        <dbReference type="Pfam" id="PF18178"/>
    </source>
</evidence>
<evidence type="ECO:0000313" key="4">
    <source>
        <dbReference type="Proteomes" id="UP000224974"/>
    </source>
</evidence>
<dbReference type="GO" id="GO:0008782">
    <property type="term" value="F:adenosylhomocysteine nucleosidase activity"/>
    <property type="evidence" value="ECO:0007669"/>
    <property type="project" value="TreeGrafter"/>
</dbReference>
<dbReference type="GO" id="GO:0008930">
    <property type="term" value="F:methylthioadenosine nucleosidase activity"/>
    <property type="evidence" value="ECO:0007669"/>
    <property type="project" value="TreeGrafter"/>
</dbReference>
<protein>
    <submittedName>
        <fullName evidence="3">Purine phosphorylase</fullName>
    </submittedName>
</protein>
<dbReference type="OrthoDB" id="9792278at2"/>
<dbReference type="InterPro" id="IPR000845">
    <property type="entry name" value="Nucleoside_phosphorylase_d"/>
</dbReference>
<dbReference type="InterPro" id="IPR041327">
    <property type="entry name" value="Cap17-like_N"/>
</dbReference>